<evidence type="ECO:0000313" key="3">
    <source>
        <dbReference type="Proteomes" id="UP001499863"/>
    </source>
</evidence>
<evidence type="ECO:0000256" key="1">
    <source>
        <dbReference type="SAM" id="MobiDB-lite"/>
    </source>
</evidence>
<feature type="compositionally biased region" description="Pro residues" evidence="1">
    <location>
        <begin position="28"/>
        <end position="43"/>
    </location>
</feature>
<feature type="region of interest" description="Disordered" evidence="1">
    <location>
        <begin position="1"/>
        <end position="55"/>
    </location>
</feature>
<comment type="caution">
    <text evidence="2">The sequence shown here is derived from an EMBL/GenBank/DDBJ whole genome shotgun (WGS) entry which is preliminary data.</text>
</comment>
<sequence>MGVGVGVGVGVGAGRTLNPSDGLDAAEPPDPPLAPPPESPEPPLEQAASSNAVPTATPALVKDFIPIPRMISWYRYMHTPCGPLSPPT</sequence>
<feature type="compositionally biased region" description="Gly residues" evidence="1">
    <location>
        <begin position="1"/>
        <end position="13"/>
    </location>
</feature>
<proteinExistence type="predicted"/>
<organism evidence="2 3">
    <name type="scientific">Kitasatospora putterlickiae</name>
    <dbReference type="NCBI Taxonomy" id="221725"/>
    <lineage>
        <taxon>Bacteria</taxon>
        <taxon>Bacillati</taxon>
        <taxon>Actinomycetota</taxon>
        <taxon>Actinomycetes</taxon>
        <taxon>Kitasatosporales</taxon>
        <taxon>Streptomycetaceae</taxon>
        <taxon>Kitasatospora</taxon>
    </lineage>
</organism>
<name>A0ABN1YG77_9ACTN</name>
<protein>
    <submittedName>
        <fullName evidence="2">Uncharacterized protein</fullName>
    </submittedName>
</protein>
<gene>
    <name evidence="2" type="ORF">GCM10009639_63310</name>
</gene>
<dbReference type="EMBL" id="BAAAKJ010000411">
    <property type="protein sequence ID" value="GAA1411553.1"/>
    <property type="molecule type" value="Genomic_DNA"/>
</dbReference>
<keyword evidence="3" id="KW-1185">Reference proteome</keyword>
<reference evidence="2 3" key="1">
    <citation type="journal article" date="2019" name="Int. J. Syst. Evol. Microbiol.">
        <title>The Global Catalogue of Microorganisms (GCM) 10K type strain sequencing project: providing services to taxonomists for standard genome sequencing and annotation.</title>
        <authorList>
            <consortium name="The Broad Institute Genomics Platform"/>
            <consortium name="The Broad Institute Genome Sequencing Center for Infectious Disease"/>
            <person name="Wu L."/>
            <person name="Ma J."/>
        </authorList>
    </citation>
    <scope>NUCLEOTIDE SEQUENCE [LARGE SCALE GENOMIC DNA]</scope>
    <source>
        <strain evidence="2 3">JCM 12393</strain>
    </source>
</reference>
<accession>A0ABN1YG77</accession>
<dbReference type="Proteomes" id="UP001499863">
    <property type="component" value="Unassembled WGS sequence"/>
</dbReference>
<evidence type="ECO:0000313" key="2">
    <source>
        <dbReference type="EMBL" id="GAA1411553.1"/>
    </source>
</evidence>